<comment type="caution">
    <text evidence="11">Lacks conserved residue(s) required for the propagation of feature annotation.</text>
</comment>
<evidence type="ECO:0000256" key="6">
    <source>
        <dbReference type="ARBA" id="ARBA00022490"/>
    </source>
</evidence>
<sequence length="414" mass="45008">MFDRTILIDRTDPELWAAIQAENARQEAHIELIASENYASPAVMAAQGTQLTNKYAEGYPGRRYYGGCEHVDVAEQLAIDRVKQLFGAEAANVQPHCGASANEAVFLAFLKPGDTIMGMSLAEGGHLTHGMALNMSGKWFNVVSYGLNDREEIDYDAMEAKAREHRPRLIIAGASAYSLRIDFERFARVAKEIGAIFMVDMAHYAGLIAAGVYPNPVPHADVVTSTTHKSLRGPRGGIILMKAEHEKAINSAVFPGLQGGPLMHVIAAKAVAFKEALQPAFKAYQQQVVRNAQAMAEALQQRGLRIVSGRTESHVMLVDLRAKGITGKEAEALLGQAHITVNKNAIPNDPQKPMVTSGIRLGTPAMTTRGFREEEARQTAHLIADVLDAPHDAATLARVRAQVAELTRRFPVYG</sequence>
<accession>A0A554WWS3</accession>
<feature type="site" description="Plays an important role in substrate specificity" evidence="11">
    <location>
        <position position="228"/>
    </location>
</feature>
<dbReference type="GO" id="GO:0035999">
    <property type="term" value="P:tetrahydrofolate interconversion"/>
    <property type="evidence" value="ECO:0007669"/>
    <property type="project" value="UniProtKB-UniRule"/>
</dbReference>
<dbReference type="Gene3D" id="3.40.640.10">
    <property type="entry name" value="Type I PLP-dependent aspartate aminotransferase-like (Major domain)"/>
    <property type="match status" value="1"/>
</dbReference>
<feature type="modified residue" description="N6-(pyridoxal phosphate)lysine" evidence="11 12">
    <location>
        <position position="229"/>
    </location>
</feature>
<evidence type="ECO:0000256" key="10">
    <source>
        <dbReference type="ARBA" id="ARBA00022898"/>
    </source>
</evidence>
<dbReference type="PIRSF" id="PIRSF000412">
    <property type="entry name" value="SHMT"/>
    <property type="match status" value="1"/>
</dbReference>
<reference evidence="14 15" key="1">
    <citation type="submission" date="2019-07" db="EMBL/GenBank/DDBJ databases">
        <title>Tepidimonas thermarum AA-1 draft genome.</title>
        <authorList>
            <person name="Da Costa M.S."/>
            <person name="Froufe H.J.C."/>
            <person name="Egas C."/>
            <person name="Albuquerque L."/>
        </authorList>
    </citation>
    <scope>NUCLEOTIDE SEQUENCE [LARGE SCALE GENOMIC DNA]</scope>
    <source>
        <strain evidence="14 15">AA-1</strain>
    </source>
</reference>
<evidence type="ECO:0000256" key="9">
    <source>
        <dbReference type="ARBA" id="ARBA00022679"/>
    </source>
</evidence>
<evidence type="ECO:0000313" key="14">
    <source>
        <dbReference type="EMBL" id="TSE28018.1"/>
    </source>
</evidence>
<keyword evidence="7 11" id="KW-0554">One-carbon metabolism</keyword>
<dbReference type="GO" id="GO:0005829">
    <property type="term" value="C:cytosol"/>
    <property type="evidence" value="ECO:0007669"/>
    <property type="project" value="TreeGrafter"/>
</dbReference>
<comment type="similarity">
    <text evidence="4 11">Belongs to the SHMT family.</text>
</comment>
<comment type="caution">
    <text evidence="14">The sequence shown here is derived from an EMBL/GenBank/DDBJ whole genome shotgun (WGS) entry which is preliminary data.</text>
</comment>
<dbReference type="PROSITE" id="PS00096">
    <property type="entry name" value="SHMT"/>
    <property type="match status" value="1"/>
</dbReference>
<comment type="pathway">
    <text evidence="11">One-carbon metabolism; tetrahydrofolate interconversion.</text>
</comment>
<comment type="subcellular location">
    <subcellularLocation>
        <location evidence="3 11">Cytoplasm</location>
    </subcellularLocation>
</comment>
<feature type="binding site" evidence="11">
    <location>
        <begin position="125"/>
        <end position="127"/>
    </location>
    <ligand>
        <name>(6S)-5,6,7,8-tetrahydrofolate</name>
        <dbReference type="ChEBI" id="CHEBI:57453"/>
    </ligand>
</feature>
<keyword evidence="8 11" id="KW-0028">Amino-acid biosynthesis</keyword>
<feature type="binding site" evidence="11">
    <location>
        <position position="121"/>
    </location>
    <ligand>
        <name>(6S)-5,6,7,8-tetrahydrofolate</name>
        <dbReference type="ChEBI" id="CHEBI:57453"/>
    </ligand>
</feature>
<dbReference type="NCBIfam" id="NF000586">
    <property type="entry name" value="PRK00011.1"/>
    <property type="match status" value="1"/>
</dbReference>
<dbReference type="CDD" id="cd00378">
    <property type="entry name" value="SHMT"/>
    <property type="match status" value="1"/>
</dbReference>
<protein>
    <recommendedName>
        <fullName evidence="11">Serine hydroxymethyltransferase</fullName>
        <shortName evidence="11">SHMT</shortName>
        <shortName evidence="11">Serine methylase</shortName>
        <ecNumber evidence="11">2.1.2.1</ecNumber>
    </recommendedName>
</protein>
<dbReference type="RefSeq" id="WP_143904281.1">
    <property type="nucleotide sequence ID" value="NZ_VJOL01000070.1"/>
</dbReference>
<dbReference type="EC" id="2.1.2.1" evidence="11"/>
<dbReference type="UniPathway" id="UPA00288">
    <property type="reaction ID" value="UER01023"/>
</dbReference>
<dbReference type="HAMAP" id="MF_00051">
    <property type="entry name" value="SHMT"/>
    <property type="match status" value="1"/>
</dbReference>
<dbReference type="InterPro" id="IPR015424">
    <property type="entry name" value="PyrdxlP-dep_Trfase"/>
</dbReference>
<evidence type="ECO:0000313" key="15">
    <source>
        <dbReference type="Proteomes" id="UP000318542"/>
    </source>
</evidence>
<dbReference type="InterPro" id="IPR019798">
    <property type="entry name" value="Ser_HO-MeTrfase_PLP_BS"/>
</dbReference>
<keyword evidence="6 11" id="KW-0963">Cytoplasm</keyword>
<evidence type="ECO:0000256" key="1">
    <source>
        <dbReference type="ARBA" id="ARBA00001528"/>
    </source>
</evidence>
<organism evidence="14 15">
    <name type="scientific">Tepidimonas thermarum</name>
    <dbReference type="NCBI Taxonomy" id="335431"/>
    <lineage>
        <taxon>Bacteria</taxon>
        <taxon>Pseudomonadati</taxon>
        <taxon>Pseudomonadota</taxon>
        <taxon>Betaproteobacteria</taxon>
        <taxon>Burkholderiales</taxon>
        <taxon>Tepidimonas</taxon>
    </lineage>
</organism>
<evidence type="ECO:0000256" key="2">
    <source>
        <dbReference type="ARBA" id="ARBA00001933"/>
    </source>
</evidence>
<name>A0A554WWS3_9BURK</name>
<evidence type="ECO:0000256" key="8">
    <source>
        <dbReference type="ARBA" id="ARBA00022605"/>
    </source>
</evidence>
<comment type="cofactor">
    <cofactor evidence="2 11 12">
        <name>pyridoxal 5'-phosphate</name>
        <dbReference type="ChEBI" id="CHEBI:597326"/>
    </cofactor>
</comment>
<dbReference type="FunFam" id="3.90.1150.10:FF:000003">
    <property type="entry name" value="Serine hydroxymethyltransferase"/>
    <property type="match status" value="1"/>
</dbReference>
<comment type="function">
    <text evidence="11">Catalyzes the reversible interconversion of serine and glycine with tetrahydrofolate (THF) serving as the one-carbon carrier. This reaction serves as the major source of one-carbon groups required for the biosynthesis of purines, thymidylate, methionine, and other important biomolecules. Also exhibits THF-independent aldolase activity toward beta-hydroxyamino acids, producing glycine and aldehydes, via a retro-aldol mechanism.</text>
</comment>
<dbReference type="GO" id="GO:0008168">
    <property type="term" value="F:methyltransferase activity"/>
    <property type="evidence" value="ECO:0007669"/>
    <property type="project" value="UniProtKB-KW"/>
</dbReference>
<dbReference type="InterPro" id="IPR001085">
    <property type="entry name" value="Ser_HO-MeTrfase"/>
</dbReference>
<dbReference type="EMBL" id="VJOL01000070">
    <property type="protein sequence ID" value="TSE28018.1"/>
    <property type="molecule type" value="Genomic_DNA"/>
</dbReference>
<dbReference type="UniPathway" id="UPA00193"/>
<feature type="domain" description="Serine hydroxymethyltransferase-like" evidence="13">
    <location>
        <begin position="9"/>
        <end position="383"/>
    </location>
</feature>
<dbReference type="GO" id="GO:0019264">
    <property type="term" value="P:glycine biosynthetic process from serine"/>
    <property type="evidence" value="ECO:0007669"/>
    <property type="project" value="UniProtKB-UniRule"/>
</dbReference>
<dbReference type="Gene3D" id="3.90.1150.10">
    <property type="entry name" value="Aspartate Aminotransferase, domain 1"/>
    <property type="match status" value="1"/>
</dbReference>
<dbReference type="PANTHER" id="PTHR11680:SF50">
    <property type="entry name" value="SERINE HYDROXYMETHYLTRANSFERASE"/>
    <property type="match status" value="1"/>
</dbReference>
<dbReference type="GO" id="GO:0004372">
    <property type="term" value="F:glycine hydroxymethyltransferase activity"/>
    <property type="evidence" value="ECO:0007669"/>
    <property type="project" value="UniProtKB-UniRule"/>
</dbReference>
<dbReference type="GO" id="GO:0030170">
    <property type="term" value="F:pyridoxal phosphate binding"/>
    <property type="evidence" value="ECO:0007669"/>
    <property type="project" value="UniProtKB-UniRule"/>
</dbReference>
<keyword evidence="10 11" id="KW-0663">Pyridoxal phosphate</keyword>
<dbReference type="AlphaFoldDB" id="A0A554WWS3"/>
<evidence type="ECO:0000256" key="4">
    <source>
        <dbReference type="ARBA" id="ARBA00006376"/>
    </source>
</evidence>
<keyword evidence="9 11" id="KW-0808">Transferase</keyword>
<dbReference type="InterPro" id="IPR039429">
    <property type="entry name" value="SHMT-like_dom"/>
</dbReference>
<evidence type="ECO:0000256" key="3">
    <source>
        <dbReference type="ARBA" id="ARBA00004496"/>
    </source>
</evidence>
<comment type="catalytic activity">
    <reaction evidence="1 11">
        <text>(6R)-5,10-methylene-5,6,7,8-tetrahydrofolate + glycine + H2O = (6S)-5,6,7,8-tetrahydrofolate + L-serine</text>
        <dbReference type="Rhea" id="RHEA:15481"/>
        <dbReference type="ChEBI" id="CHEBI:15377"/>
        <dbReference type="ChEBI" id="CHEBI:15636"/>
        <dbReference type="ChEBI" id="CHEBI:33384"/>
        <dbReference type="ChEBI" id="CHEBI:57305"/>
        <dbReference type="ChEBI" id="CHEBI:57453"/>
        <dbReference type="EC" id="2.1.2.1"/>
    </reaction>
</comment>
<keyword evidence="15" id="KW-1185">Reference proteome</keyword>
<dbReference type="PANTHER" id="PTHR11680">
    <property type="entry name" value="SERINE HYDROXYMETHYLTRANSFERASE"/>
    <property type="match status" value="1"/>
</dbReference>
<dbReference type="InterPro" id="IPR015421">
    <property type="entry name" value="PyrdxlP-dep_Trfase_major"/>
</dbReference>
<dbReference type="InterPro" id="IPR015422">
    <property type="entry name" value="PyrdxlP-dep_Trfase_small"/>
</dbReference>
<dbReference type="OrthoDB" id="9803846at2"/>
<evidence type="ECO:0000259" key="13">
    <source>
        <dbReference type="Pfam" id="PF00464"/>
    </source>
</evidence>
<dbReference type="FunFam" id="3.40.640.10:FF:000001">
    <property type="entry name" value="Serine hydroxymethyltransferase"/>
    <property type="match status" value="1"/>
</dbReference>
<dbReference type="Proteomes" id="UP000318542">
    <property type="component" value="Unassembled WGS sequence"/>
</dbReference>
<keyword evidence="14" id="KW-0489">Methyltransferase</keyword>
<evidence type="ECO:0000256" key="12">
    <source>
        <dbReference type="PIRSR" id="PIRSR000412-50"/>
    </source>
</evidence>
<evidence type="ECO:0000256" key="7">
    <source>
        <dbReference type="ARBA" id="ARBA00022563"/>
    </source>
</evidence>
<comment type="pathway">
    <text evidence="11">Amino-acid biosynthesis; glycine biosynthesis; glycine from L-serine: step 1/1.</text>
</comment>
<dbReference type="Pfam" id="PF00464">
    <property type="entry name" value="SHMT"/>
    <property type="match status" value="1"/>
</dbReference>
<dbReference type="SUPFAM" id="SSF53383">
    <property type="entry name" value="PLP-dependent transferases"/>
    <property type="match status" value="1"/>
</dbReference>
<proteinExistence type="inferred from homology"/>
<comment type="subunit">
    <text evidence="5 11">Homodimer.</text>
</comment>
<evidence type="ECO:0000256" key="5">
    <source>
        <dbReference type="ARBA" id="ARBA00011738"/>
    </source>
</evidence>
<dbReference type="InterPro" id="IPR049943">
    <property type="entry name" value="Ser_HO-MeTrfase-like"/>
</dbReference>
<gene>
    <name evidence="14" type="primary">glyA1</name>
    <name evidence="11" type="synonym">glyA</name>
    <name evidence="14" type="ORF">Tther_02436</name>
</gene>
<dbReference type="GO" id="GO:0032259">
    <property type="term" value="P:methylation"/>
    <property type="evidence" value="ECO:0007669"/>
    <property type="project" value="UniProtKB-KW"/>
</dbReference>
<evidence type="ECO:0000256" key="11">
    <source>
        <dbReference type="HAMAP-Rule" id="MF_00051"/>
    </source>
</evidence>